<evidence type="ECO:0000259" key="2">
    <source>
        <dbReference type="Pfam" id="PF25597"/>
    </source>
</evidence>
<comment type="caution">
    <text evidence="3">The sequence shown here is derived from an EMBL/GenBank/DDBJ whole genome shotgun (WGS) entry which is preliminary data.</text>
</comment>
<name>A0A9D4VHA5_PEA</name>
<feature type="compositionally biased region" description="Basic and acidic residues" evidence="1">
    <location>
        <begin position="212"/>
        <end position="224"/>
    </location>
</feature>
<feature type="compositionally biased region" description="Low complexity" evidence="1">
    <location>
        <begin position="174"/>
        <end position="200"/>
    </location>
</feature>
<dbReference type="EMBL" id="JAMSHJ010000007">
    <property type="protein sequence ID" value="KAI5382879.1"/>
    <property type="molecule type" value="Genomic_DNA"/>
</dbReference>
<evidence type="ECO:0000313" key="4">
    <source>
        <dbReference type="Proteomes" id="UP001058974"/>
    </source>
</evidence>
<organism evidence="3 4">
    <name type="scientific">Pisum sativum</name>
    <name type="common">Garden pea</name>
    <name type="synonym">Lathyrus oleraceus</name>
    <dbReference type="NCBI Taxonomy" id="3888"/>
    <lineage>
        <taxon>Eukaryota</taxon>
        <taxon>Viridiplantae</taxon>
        <taxon>Streptophyta</taxon>
        <taxon>Embryophyta</taxon>
        <taxon>Tracheophyta</taxon>
        <taxon>Spermatophyta</taxon>
        <taxon>Magnoliopsida</taxon>
        <taxon>eudicotyledons</taxon>
        <taxon>Gunneridae</taxon>
        <taxon>Pentapetalae</taxon>
        <taxon>rosids</taxon>
        <taxon>fabids</taxon>
        <taxon>Fabales</taxon>
        <taxon>Fabaceae</taxon>
        <taxon>Papilionoideae</taxon>
        <taxon>50 kb inversion clade</taxon>
        <taxon>NPAAA clade</taxon>
        <taxon>Hologalegina</taxon>
        <taxon>IRL clade</taxon>
        <taxon>Fabeae</taxon>
        <taxon>Lathyrus</taxon>
    </lineage>
</organism>
<gene>
    <name evidence="3" type="ORF">KIW84_070331</name>
</gene>
<dbReference type="InterPro" id="IPR039537">
    <property type="entry name" value="Retrotran_Ty1/copia-like"/>
</dbReference>
<evidence type="ECO:0000256" key="1">
    <source>
        <dbReference type="SAM" id="MobiDB-lite"/>
    </source>
</evidence>
<reference evidence="3 4" key="1">
    <citation type="journal article" date="2022" name="Nat. Genet.">
        <title>Improved pea reference genome and pan-genome highlight genomic features and evolutionary characteristics.</title>
        <authorList>
            <person name="Yang T."/>
            <person name="Liu R."/>
            <person name="Luo Y."/>
            <person name="Hu S."/>
            <person name="Wang D."/>
            <person name="Wang C."/>
            <person name="Pandey M.K."/>
            <person name="Ge S."/>
            <person name="Xu Q."/>
            <person name="Li N."/>
            <person name="Li G."/>
            <person name="Huang Y."/>
            <person name="Saxena R.K."/>
            <person name="Ji Y."/>
            <person name="Li M."/>
            <person name="Yan X."/>
            <person name="He Y."/>
            <person name="Liu Y."/>
            <person name="Wang X."/>
            <person name="Xiang C."/>
            <person name="Varshney R.K."/>
            <person name="Ding H."/>
            <person name="Gao S."/>
            <person name="Zong X."/>
        </authorList>
    </citation>
    <scope>NUCLEOTIDE SEQUENCE [LARGE SCALE GENOMIC DNA]</scope>
    <source>
        <strain evidence="3 4">cv. Zhongwan 6</strain>
    </source>
</reference>
<feature type="compositionally biased region" description="Acidic residues" evidence="1">
    <location>
        <begin position="225"/>
        <end position="240"/>
    </location>
</feature>
<dbReference type="PANTHER" id="PTHR42648:SF18">
    <property type="entry name" value="RETROTRANSPOSON, UNCLASSIFIED-LIKE PROTEIN"/>
    <property type="match status" value="1"/>
</dbReference>
<dbReference type="Proteomes" id="UP001058974">
    <property type="component" value="Chromosome 7"/>
</dbReference>
<dbReference type="Gramene" id="Psat07G0033100-T1">
    <property type="protein sequence ID" value="KAI5382879.1"/>
    <property type="gene ID" value="KIW84_070331"/>
</dbReference>
<proteinExistence type="predicted"/>
<sequence length="246" mass="28171">MYNLPNWKTTQRYNAKEEFVEGIKTAPASTFRYMWPYQASIPQWQENRRPTAAVEDKTPEEAWSNEKPVVDYFRVFGCVAHVHIPDQNRTKLDDKSRRCVLLGVSDESKAWRLYDPISKKIIVSKDVVFEEEKGWDWGRSVEEIKQDILECEDEGDTVADQNEELGETSPNNLSGSPGIFSNSNISNSSSNKSSSLTISPPNEPSSDDNELVEGRGMRVRREPTWMEDYETEEGLSDDENLNAMMM</sequence>
<dbReference type="Pfam" id="PF25597">
    <property type="entry name" value="SH3_retrovirus"/>
    <property type="match status" value="1"/>
</dbReference>
<dbReference type="AlphaFoldDB" id="A0A9D4VHA5"/>
<evidence type="ECO:0000313" key="3">
    <source>
        <dbReference type="EMBL" id="KAI5382879.1"/>
    </source>
</evidence>
<dbReference type="InterPro" id="IPR057670">
    <property type="entry name" value="SH3_retrovirus"/>
</dbReference>
<feature type="region of interest" description="Disordered" evidence="1">
    <location>
        <begin position="162"/>
        <end position="246"/>
    </location>
</feature>
<protein>
    <recommendedName>
        <fullName evidence="2">Retroviral polymerase SH3-like domain-containing protein</fullName>
    </recommendedName>
</protein>
<dbReference type="PANTHER" id="PTHR42648">
    <property type="entry name" value="TRANSPOSASE, PUTATIVE-RELATED"/>
    <property type="match status" value="1"/>
</dbReference>
<feature type="domain" description="Retroviral polymerase SH3-like" evidence="2">
    <location>
        <begin position="78"/>
        <end position="140"/>
    </location>
</feature>
<accession>A0A9D4VHA5</accession>
<keyword evidence="4" id="KW-1185">Reference proteome</keyword>